<evidence type="ECO:0000259" key="4">
    <source>
        <dbReference type="PROSITE" id="PS50887"/>
    </source>
</evidence>
<protein>
    <recommendedName>
        <fullName evidence="1">diguanylate cyclase</fullName>
        <ecNumber evidence="1">2.7.7.65</ecNumber>
    </recommendedName>
</protein>
<dbReference type="PANTHER" id="PTHR45138">
    <property type="entry name" value="REGULATORY COMPONENTS OF SENSORY TRANSDUCTION SYSTEM"/>
    <property type="match status" value="1"/>
</dbReference>
<reference evidence="5 6" key="1">
    <citation type="submission" date="2018-04" db="EMBL/GenBank/DDBJ databases">
        <title>Methylobacterium sp. PR1016A genome.</title>
        <authorList>
            <person name="Park W."/>
        </authorList>
    </citation>
    <scope>NUCLEOTIDE SEQUENCE [LARGE SCALE GENOMIC DNA]</scope>
    <source>
        <strain evidence="5 6">PR1016A</strain>
    </source>
</reference>
<evidence type="ECO:0000313" key="5">
    <source>
        <dbReference type="EMBL" id="AWB23879.1"/>
    </source>
</evidence>
<dbReference type="GO" id="GO:0052621">
    <property type="term" value="F:diguanylate cyclase activity"/>
    <property type="evidence" value="ECO:0007669"/>
    <property type="project" value="UniProtKB-EC"/>
</dbReference>
<dbReference type="InterPro" id="IPR043128">
    <property type="entry name" value="Rev_trsase/Diguanyl_cyclase"/>
</dbReference>
<dbReference type="Proteomes" id="UP000244755">
    <property type="component" value="Chromosome 1"/>
</dbReference>
<feature type="transmembrane region" description="Helical" evidence="3">
    <location>
        <begin position="190"/>
        <end position="209"/>
    </location>
</feature>
<proteinExistence type="predicted"/>
<dbReference type="Gene3D" id="3.30.70.270">
    <property type="match status" value="1"/>
</dbReference>
<keyword evidence="3" id="KW-0472">Membrane</keyword>
<accession>A0A2R4WQR9</accession>
<keyword evidence="6" id="KW-1185">Reference proteome</keyword>
<dbReference type="InterPro" id="IPR029787">
    <property type="entry name" value="Nucleotide_cyclase"/>
</dbReference>
<name>A0A2R4WQR9_9HYPH</name>
<feature type="transmembrane region" description="Helical" evidence="3">
    <location>
        <begin position="37"/>
        <end position="55"/>
    </location>
</feature>
<dbReference type="GO" id="GO:1902201">
    <property type="term" value="P:negative regulation of bacterial-type flagellum-dependent cell motility"/>
    <property type="evidence" value="ECO:0007669"/>
    <property type="project" value="TreeGrafter"/>
</dbReference>
<keyword evidence="3" id="KW-0812">Transmembrane</keyword>
<dbReference type="InterPro" id="IPR000160">
    <property type="entry name" value="GGDEF_dom"/>
</dbReference>
<comment type="catalytic activity">
    <reaction evidence="2">
        <text>2 GTP = 3',3'-c-di-GMP + 2 diphosphate</text>
        <dbReference type="Rhea" id="RHEA:24898"/>
        <dbReference type="ChEBI" id="CHEBI:33019"/>
        <dbReference type="ChEBI" id="CHEBI:37565"/>
        <dbReference type="ChEBI" id="CHEBI:58805"/>
        <dbReference type="EC" id="2.7.7.65"/>
    </reaction>
</comment>
<dbReference type="KEGG" id="mee:DA075_25755"/>
<feature type="transmembrane region" description="Helical" evidence="3">
    <location>
        <begin position="6"/>
        <end position="25"/>
    </location>
</feature>
<feature type="transmembrane region" description="Helical" evidence="3">
    <location>
        <begin position="93"/>
        <end position="112"/>
    </location>
</feature>
<dbReference type="PANTHER" id="PTHR45138:SF9">
    <property type="entry name" value="DIGUANYLATE CYCLASE DGCM-RELATED"/>
    <property type="match status" value="1"/>
</dbReference>
<evidence type="ECO:0000256" key="3">
    <source>
        <dbReference type="SAM" id="Phobius"/>
    </source>
</evidence>
<feature type="transmembrane region" description="Helical" evidence="3">
    <location>
        <begin position="61"/>
        <end position="81"/>
    </location>
</feature>
<feature type="transmembrane region" description="Helical" evidence="3">
    <location>
        <begin position="151"/>
        <end position="170"/>
    </location>
</feature>
<dbReference type="SMART" id="SM00267">
    <property type="entry name" value="GGDEF"/>
    <property type="match status" value="1"/>
</dbReference>
<dbReference type="GO" id="GO:0005886">
    <property type="term" value="C:plasma membrane"/>
    <property type="evidence" value="ECO:0007669"/>
    <property type="project" value="TreeGrafter"/>
</dbReference>
<dbReference type="PROSITE" id="PS50887">
    <property type="entry name" value="GGDEF"/>
    <property type="match status" value="1"/>
</dbReference>
<evidence type="ECO:0000313" key="6">
    <source>
        <dbReference type="Proteomes" id="UP000244755"/>
    </source>
</evidence>
<evidence type="ECO:0000256" key="1">
    <source>
        <dbReference type="ARBA" id="ARBA00012528"/>
    </source>
</evidence>
<dbReference type="NCBIfam" id="TIGR00254">
    <property type="entry name" value="GGDEF"/>
    <property type="match status" value="1"/>
</dbReference>
<dbReference type="RefSeq" id="WP_099955655.1">
    <property type="nucleotide sequence ID" value="NZ_CP028843.1"/>
</dbReference>
<evidence type="ECO:0000256" key="2">
    <source>
        <dbReference type="ARBA" id="ARBA00034247"/>
    </source>
</evidence>
<dbReference type="InterPro" id="IPR050469">
    <property type="entry name" value="Diguanylate_Cyclase"/>
</dbReference>
<dbReference type="EMBL" id="CP028843">
    <property type="protein sequence ID" value="AWB23879.1"/>
    <property type="molecule type" value="Genomic_DNA"/>
</dbReference>
<dbReference type="AlphaFoldDB" id="A0A2R4WQR9"/>
<dbReference type="EC" id="2.7.7.65" evidence="1"/>
<dbReference type="FunFam" id="3.30.70.270:FF:000001">
    <property type="entry name" value="Diguanylate cyclase domain protein"/>
    <property type="match status" value="1"/>
</dbReference>
<dbReference type="CDD" id="cd01949">
    <property type="entry name" value="GGDEF"/>
    <property type="match status" value="1"/>
</dbReference>
<keyword evidence="3" id="KW-1133">Transmembrane helix</keyword>
<dbReference type="Pfam" id="PF00990">
    <property type="entry name" value="GGDEF"/>
    <property type="match status" value="1"/>
</dbReference>
<organism evidence="5 6">
    <name type="scientific">Methylobacterium currus</name>
    <dbReference type="NCBI Taxonomy" id="2051553"/>
    <lineage>
        <taxon>Bacteria</taxon>
        <taxon>Pseudomonadati</taxon>
        <taxon>Pseudomonadota</taxon>
        <taxon>Alphaproteobacteria</taxon>
        <taxon>Hyphomicrobiales</taxon>
        <taxon>Methylobacteriaceae</taxon>
        <taxon>Methylobacterium</taxon>
    </lineage>
</organism>
<sequence length="384" mass="40119">MQIDLPTLYYLTVGTLLVAAAMTLWERQAHPRHARTLGFWAASYGVTAAACLVAMNRGHFPAASGLALASLLFVLGYGLLLHGVTRLDGQGSLLLTGAGLAAVAALWIVGGTGAMGVLWHHVGSVPVALACGLTGRALLRNRTLRGLRSRAMVIAVAIGHGLFYLARAVLAPLATAAWGEEVLTAVAKLTMYEGVLFSVAMPMGLLALVREEAQGRLLIAARTDYLTGLLNRHGFFDEGTRILAARRPDQPVSLLAFDLDHFKAINDRHGHAAGDAVLRLFADTARRAAGPDALIARLGGEEFAALLPGFDLAAAQQVGEAVAHRFAEAALDHDGPGIPATVSIGLAAAQSDCTDLPALLSAADRALYRAKAAGRNRLEVAAAA</sequence>
<dbReference type="GO" id="GO:0043709">
    <property type="term" value="P:cell adhesion involved in single-species biofilm formation"/>
    <property type="evidence" value="ECO:0007669"/>
    <property type="project" value="TreeGrafter"/>
</dbReference>
<gene>
    <name evidence="5" type="ORF">DA075_25755</name>
</gene>
<dbReference type="OrthoDB" id="9812260at2"/>
<dbReference type="SUPFAM" id="SSF55073">
    <property type="entry name" value="Nucleotide cyclase"/>
    <property type="match status" value="1"/>
</dbReference>
<feature type="transmembrane region" description="Helical" evidence="3">
    <location>
        <begin position="118"/>
        <end position="139"/>
    </location>
</feature>
<feature type="domain" description="GGDEF" evidence="4">
    <location>
        <begin position="250"/>
        <end position="383"/>
    </location>
</feature>